<protein>
    <submittedName>
        <fullName evidence="2">Protein-serine/threonine phosphatase</fullName>
    </submittedName>
</protein>
<evidence type="ECO:0000313" key="2">
    <source>
        <dbReference type="WBParaSite" id="L893_g24763.t1"/>
    </source>
</evidence>
<proteinExistence type="predicted"/>
<accession>A0A1I7ZCE6</accession>
<reference evidence="2" key="1">
    <citation type="submission" date="2016-11" db="UniProtKB">
        <authorList>
            <consortium name="WormBaseParasite"/>
        </authorList>
    </citation>
    <scope>IDENTIFICATION</scope>
</reference>
<dbReference type="Proteomes" id="UP000095287">
    <property type="component" value="Unplaced"/>
</dbReference>
<keyword evidence="1" id="KW-1185">Reference proteome</keyword>
<evidence type="ECO:0000313" key="1">
    <source>
        <dbReference type="Proteomes" id="UP000095287"/>
    </source>
</evidence>
<dbReference type="WBParaSite" id="L893_g24763.t1">
    <property type="protein sequence ID" value="L893_g24763.t1"/>
    <property type="gene ID" value="L893_g24763"/>
</dbReference>
<organism evidence="1 2">
    <name type="scientific">Steinernema glaseri</name>
    <dbReference type="NCBI Taxonomy" id="37863"/>
    <lineage>
        <taxon>Eukaryota</taxon>
        <taxon>Metazoa</taxon>
        <taxon>Ecdysozoa</taxon>
        <taxon>Nematoda</taxon>
        <taxon>Chromadorea</taxon>
        <taxon>Rhabditida</taxon>
        <taxon>Tylenchina</taxon>
        <taxon>Panagrolaimomorpha</taxon>
        <taxon>Strongyloidoidea</taxon>
        <taxon>Steinernematidae</taxon>
        <taxon>Steinernema</taxon>
    </lineage>
</organism>
<dbReference type="AlphaFoldDB" id="A0A1I7ZCE6"/>
<name>A0A1I7ZCE6_9BILA</name>
<sequence length="98" mass="10979">MGEGTQREKTLSAVCLQVITVCPRFIAFSWAALSARIYSRLRRLLSTYGCSNETFIAKEIPPGSAFWLTYGAVEILSTNFFQIFFCAAHPHLNSPLDE</sequence>